<protein>
    <recommendedName>
        <fullName evidence="2">Thiamine-binding protein domain-containing protein</fullName>
    </recommendedName>
</protein>
<accession>M1ND32</accession>
<dbReference type="eggNOG" id="COG0011">
    <property type="taxonomic scope" value="Bacteria"/>
</dbReference>
<dbReference type="STRING" id="1167006.UWK_01099"/>
<dbReference type="InterPro" id="IPR029756">
    <property type="entry name" value="MTH1187/YkoF-like"/>
</dbReference>
<organism evidence="3 4">
    <name type="scientific">Desulfocapsa sulfexigens (strain DSM 10523 / SB164P1)</name>
    <dbReference type="NCBI Taxonomy" id="1167006"/>
    <lineage>
        <taxon>Bacteria</taxon>
        <taxon>Pseudomonadati</taxon>
        <taxon>Thermodesulfobacteriota</taxon>
        <taxon>Desulfobulbia</taxon>
        <taxon>Desulfobulbales</taxon>
        <taxon>Desulfocapsaceae</taxon>
        <taxon>Desulfocapsa</taxon>
    </lineage>
</organism>
<dbReference type="InterPro" id="IPR002767">
    <property type="entry name" value="Thiamine_BP"/>
</dbReference>
<dbReference type="PANTHER" id="PTHR33777:SF1">
    <property type="entry name" value="UPF0045 PROTEIN ECM15"/>
    <property type="match status" value="1"/>
</dbReference>
<comment type="similarity">
    <text evidence="1">Belongs to the UPF0045 family.</text>
</comment>
<dbReference type="PANTHER" id="PTHR33777">
    <property type="entry name" value="UPF0045 PROTEIN ECM15"/>
    <property type="match status" value="1"/>
</dbReference>
<feature type="domain" description="Thiamine-binding protein" evidence="2">
    <location>
        <begin position="18"/>
        <end position="80"/>
    </location>
</feature>
<proteinExistence type="inferred from homology"/>
<dbReference type="AlphaFoldDB" id="M1ND32"/>
<evidence type="ECO:0000259" key="2">
    <source>
        <dbReference type="Pfam" id="PF01910"/>
    </source>
</evidence>
<evidence type="ECO:0000313" key="3">
    <source>
        <dbReference type="EMBL" id="AGF77669.1"/>
    </source>
</evidence>
<dbReference type="SUPFAM" id="SSF89957">
    <property type="entry name" value="MTH1187/YkoF-like"/>
    <property type="match status" value="1"/>
</dbReference>
<dbReference type="HOGENOM" id="CLU_2368315_0_0_7"/>
<dbReference type="EMBL" id="CP003985">
    <property type="protein sequence ID" value="AGF77669.1"/>
    <property type="molecule type" value="Genomic_DNA"/>
</dbReference>
<name>M1ND32_DESSD</name>
<evidence type="ECO:0000313" key="4">
    <source>
        <dbReference type="Proteomes" id="UP000011721"/>
    </source>
</evidence>
<dbReference type="GO" id="GO:0005829">
    <property type="term" value="C:cytosol"/>
    <property type="evidence" value="ECO:0007669"/>
    <property type="project" value="TreeGrafter"/>
</dbReference>
<dbReference type="Gene3D" id="3.30.70.930">
    <property type="match status" value="1"/>
</dbReference>
<reference evidence="4" key="1">
    <citation type="journal article" date="2013" name="Stand. Genomic Sci.">
        <title>Complete genome sequence of Desulfocapsa sulfexigens, a marine deltaproteobacterium specialized in disproportionating inorganic sulfur compounds.</title>
        <authorList>
            <person name="Finster K.W."/>
            <person name="Kjeldsen K.U."/>
            <person name="Kube M."/>
            <person name="Reinhardt R."/>
            <person name="Mussmann M."/>
            <person name="Amann R."/>
            <person name="Schreiber L."/>
        </authorList>
    </citation>
    <scope>NUCLEOTIDE SEQUENCE [LARGE SCALE GENOMIC DNA]</scope>
    <source>
        <strain evidence="4">DSM 10523 / SB164P1</strain>
    </source>
</reference>
<dbReference type="InterPro" id="IPR051614">
    <property type="entry name" value="UPF0045_domain"/>
</dbReference>
<dbReference type="Proteomes" id="UP000011721">
    <property type="component" value="Chromosome"/>
</dbReference>
<gene>
    <name evidence="3" type="ordered locus">UWK_01099</name>
</gene>
<evidence type="ECO:0000256" key="1">
    <source>
        <dbReference type="ARBA" id="ARBA00010272"/>
    </source>
</evidence>
<keyword evidence="4" id="KW-1185">Reference proteome</keyword>
<dbReference type="Pfam" id="PF01910">
    <property type="entry name" value="Thiamine_BP"/>
    <property type="match status" value="1"/>
</dbReference>
<dbReference type="KEGG" id="dsf:UWK_01099"/>
<sequence>MSGRFTLESVAGIVWNMQNATFKLNDMGTLIEGKITDLFAILEKIYEIPFDQGAVRVVTHITIDDRRDKDIKIGDKTASVTARINDFNDEKTVFT</sequence>